<evidence type="ECO:0000313" key="2">
    <source>
        <dbReference type="Proteomes" id="UP001295444"/>
    </source>
</evidence>
<protein>
    <submittedName>
        <fullName evidence="1">Uncharacterized protein</fullName>
    </submittedName>
</protein>
<feature type="non-terminal residue" evidence="1">
    <location>
        <position position="77"/>
    </location>
</feature>
<sequence length="77" mass="8281">RPALVTQKADNSLVTTAILKSLLTDLQKTIQSDVATLRTDIYGLTGRMGALESASSVCSDQITSLQQVVQGFQLQNE</sequence>
<accession>A0AAD1TRI1</accession>
<dbReference type="AlphaFoldDB" id="A0AAD1TRI1"/>
<comment type="caution">
    <text evidence="1">The sequence shown here is derived from an EMBL/GenBank/DDBJ whole genome shotgun (WGS) entry which is preliminary data.</text>
</comment>
<name>A0AAD1TRI1_PELCU</name>
<keyword evidence="2" id="KW-1185">Reference proteome</keyword>
<dbReference type="Proteomes" id="UP001295444">
    <property type="component" value="Unassembled WGS sequence"/>
</dbReference>
<organism evidence="1 2">
    <name type="scientific">Pelobates cultripes</name>
    <name type="common">Western spadefoot toad</name>
    <dbReference type="NCBI Taxonomy" id="61616"/>
    <lineage>
        <taxon>Eukaryota</taxon>
        <taxon>Metazoa</taxon>
        <taxon>Chordata</taxon>
        <taxon>Craniata</taxon>
        <taxon>Vertebrata</taxon>
        <taxon>Euteleostomi</taxon>
        <taxon>Amphibia</taxon>
        <taxon>Batrachia</taxon>
        <taxon>Anura</taxon>
        <taxon>Pelobatoidea</taxon>
        <taxon>Pelobatidae</taxon>
        <taxon>Pelobates</taxon>
    </lineage>
</organism>
<proteinExistence type="predicted"/>
<reference evidence="1" key="1">
    <citation type="submission" date="2022-03" db="EMBL/GenBank/DDBJ databases">
        <authorList>
            <person name="Alioto T."/>
            <person name="Alioto T."/>
            <person name="Gomez Garrido J."/>
        </authorList>
    </citation>
    <scope>NUCLEOTIDE SEQUENCE</scope>
</reference>
<gene>
    <name evidence="1" type="ORF">PECUL_23A045859</name>
</gene>
<evidence type="ECO:0000313" key="1">
    <source>
        <dbReference type="EMBL" id="CAH2330071.1"/>
    </source>
</evidence>
<dbReference type="EMBL" id="CAKOES020000205">
    <property type="protein sequence ID" value="CAH2330071.1"/>
    <property type="molecule type" value="Genomic_DNA"/>
</dbReference>
<feature type="non-terminal residue" evidence="1">
    <location>
        <position position="1"/>
    </location>
</feature>